<keyword evidence="2" id="KW-1185">Reference proteome</keyword>
<name>A0ABN3AFD2_9ACTN</name>
<evidence type="ECO:0008006" key="3">
    <source>
        <dbReference type="Google" id="ProtNLM"/>
    </source>
</evidence>
<dbReference type="Proteomes" id="UP001501020">
    <property type="component" value="Unassembled WGS sequence"/>
</dbReference>
<reference evidence="1 2" key="1">
    <citation type="journal article" date="2019" name="Int. J. Syst. Evol. Microbiol.">
        <title>The Global Catalogue of Microorganisms (GCM) 10K type strain sequencing project: providing services to taxonomists for standard genome sequencing and annotation.</title>
        <authorList>
            <consortium name="The Broad Institute Genomics Platform"/>
            <consortium name="The Broad Institute Genome Sequencing Center for Infectious Disease"/>
            <person name="Wu L."/>
            <person name="Ma J."/>
        </authorList>
    </citation>
    <scope>NUCLEOTIDE SEQUENCE [LARGE SCALE GENOMIC DNA]</scope>
    <source>
        <strain evidence="1 2">JCM 13850</strain>
    </source>
</reference>
<proteinExistence type="predicted"/>
<evidence type="ECO:0000313" key="2">
    <source>
        <dbReference type="Proteomes" id="UP001501020"/>
    </source>
</evidence>
<dbReference type="EMBL" id="BAAAMR010000127">
    <property type="protein sequence ID" value="GAA2165381.1"/>
    <property type="molecule type" value="Genomic_DNA"/>
</dbReference>
<organism evidence="1 2">
    <name type="scientific">Actinomadura napierensis</name>
    <dbReference type="NCBI Taxonomy" id="267854"/>
    <lineage>
        <taxon>Bacteria</taxon>
        <taxon>Bacillati</taxon>
        <taxon>Actinomycetota</taxon>
        <taxon>Actinomycetes</taxon>
        <taxon>Streptosporangiales</taxon>
        <taxon>Thermomonosporaceae</taxon>
        <taxon>Actinomadura</taxon>
    </lineage>
</organism>
<sequence>MSEGDRGAARRLAGRAHEVVRVSGREPLREALERLTGGRLGRPRGRPVVPQLDSPWQDSVSPERARWRQRAANLDGEEVFAVDYRVCLRCGLGWVEQPYTGPRFQRCGLAAAGLAALRAECSGLSWHTLGGRFRDSMAFWAAVGAGVPGGYRQRATW</sequence>
<gene>
    <name evidence="1" type="ORF">GCM10009727_84000</name>
</gene>
<evidence type="ECO:0000313" key="1">
    <source>
        <dbReference type="EMBL" id="GAA2165381.1"/>
    </source>
</evidence>
<protein>
    <recommendedName>
        <fullName evidence="3">GNAT family N-acetyltransferase</fullName>
    </recommendedName>
</protein>
<comment type="caution">
    <text evidence="1">The sequence shown here is derived from an EMBL/GenBank/DDBJ whole genome shotgun (WGS) entry which is preliminary data.</text>
</comment>
<accession>A0ABN3AFD2</accession>